<dbReference type="Gene3D" id="3.30.70.360">
    <property type="match status" value="1"/>
</dbReference>
<evidence type="ECO:0000256" key="7">
    <source>
        <dbReference type="SAM" id="Phobius"/>
    </source>
</evidence>
<dbReference type="PANTHER" id="PTHR45962:SF1">
    <property type="entry name" value="N-FATTY-ACYL-AMINO ACID SYNTHASE_HYDROLASE PM20D1"/>
    <property type="match status" value="1"/>
</dbReference>
<dbReference type="Proteomes" id="UP000245942">
    <property type="component" value="Unassembled WGS sequence"/>
</dbReference>
<feature type="domain" description="Peptidase M20 dimerisation" evidence="8">
    <location>
        <begin position="332"/>
        <end position="522"/>
    </location>
</feature>
<organism evidence="9 10">
    <name type="scientific">Pseudomicrostroma glucosiphilum</name>
    <dbReference type="NCBI Taxonomy" id="1684307"/>
    <lineage>
        <taxon>Eukaryota</taxon>
        <taxon>Fungi</taxon>
        <taxon>Dikarya</taxon>
        <taxon>Basidiomycota</taxon>
        <taxon>Ustilaginomycotina</taxon>
        <taxon>Exobasidiomycetes</taxon>
        <taxon>Microstromatales</taxon>
        <taxon>Microstromatales incertae sedis</taxon>
        <taxon>Pseudomicrostroma</taxon>
    </lineage>
</organism>
<proteinExistence type="inferred from homology"/>
<keyword evidence="4" id="KW-0378">Hydrolase</keyword>
<dbReference type="InterPro" id="IPR002933">
    <property type="entry name" value="Peptidase_M20"/>
</dbReference>
<name>A0A316U0M6_9BASI</name>
<dbReference type="PANTHER" id="PTHR45962">
    <property type="entry name" value="N-FATTY-ACYL-AMINO ACID SYNTHASE/HYDROLASE PM20D1"/>
    <property type="match status" value="1"/>
</dbReference>
<keyword evidence="2" id="KW-0645">Protease</keyword>
<evidence type="ECO:0000313" key="9">
    <source>
        <dbReference type="EMBL" id="PWN18969.1"/>
    </source>
</evidence>
<dbReference type="EMBL" id="KZ819333">
    <property type="protein sequence ID" value="PWN18969.1"/>
    <property type="molecule type" value="Genomic_DNA"/>
</dbReference>
<dbReference type="SUPFAM" id="SSF53187">
    <property type="entry name" value="Zn-dependent exopeptidases"/>
    <property type="match status" value="1"/>
</dbReference>
<reference evidence="9 10" key="1">
    <citation type="journal article" date="2018" name="Mol. Biol. Evol.">
        <title>Broad Genomic Sampling Reveals a Smut Pathogenic Ancestry of the Fungal Clade Ustilaginomycotina.</title>
        <authorList>
            <person name="Kijpornyongpan T."/>
            <person name="Mondo S.J."/>
            <person name="Barry K."/>
            <person name="Sandor L."/>
            <person name="Lee J."/>
            <person name="Lipzen A."/>
            <person name="Pangilinan J."/>
            <person name="LaButti K."/>
            <person name="Hainaut M."/>
            <person name="Henrissat B."/>
            <person name="Grigoriev I.V."/>
            <person name="Spatafora J.W."/>
            <person name="Aime M.C."/>
        </authorList>
    </citation>
    <scope>NUCLEOTIDE SEQUENCE [LARGE SCALE GENOMIC DNA]</scope>
    <source>
        <strain evidence="9 10">MCA 4718</strain>
    </source>
</reference>
<dbReference type="GO" id="GO:0051603">
    <property type="term" value="P:proteolysis involved in protein catabolic process"/>
    <property type="evidence" value="ECO:0007669"/>
    <property type="project" value="TreeGrafter"/>
</dbReference>
<evidence type="ECO:0000256" key="3">
    <source>
        <dbReference type="ARBA" id="ARBA00022723"/>
    </source>
</evidence>
<dbReference type="GeneID" id="37014827"/>
<gene>
    <name evidence="9" type="ORF">BCV69DRAFT_284576</name>
</gene>
<dbReference type="OrthoDB" id="3064516at2759"/>
<evidence type="ECO:0000256" key="4">
    <source>
        <dbReference type="ARBA" id="ARBA00022801"/>
    </source>
</evidence>
<evidence type="ECO:0000256" key="1">
    <source>
        <dbReference type="ARBA" id="ARBA00006247"/>
    </source>
</evidence>
<dbReference type="GO" id="GO:0004180">
    <property type="term" value="F:carboxypeptidase activity"/>
    <property type="evidence" value="ECO:0007669"/>
    <property type="project" value="TreeGrafter"/>
</dbReference>
<dbReference type="PROSITE" id="PS00758">
    <property type="entry name" value="ARGE_DAPE_CPG2_1"/>
    <property type="match status" value="1"/>
</dbReference>
<dbReference type="GO" id="GO:0046872">
    <property type="term" value="F:metal ion binding"/>
    <property type="evidence" value="ECO:0007669"/>
    <property type="project" value="UniProtKB-KW"/>
</dbReference>
<dbReference type="Gene3D" id="3.40.630.10">
    <property type="entry name" value="Zn peptidases"/>
    <property type="match status" value="1"/>
</dbReference>
<keyword evidence="7" id="KW-0472">Membrane</keyword>
<dbReference type="Pfam" id="PF01546">
    <property type="entry name" value="Peptidase_M20"/>
    <property type="match status" value="1"/>
</dbReference>
<keyword evidence="7" id="KW-1133">Transmembrane helix</keyword>
<evidence type="ECO:0000313" key="10">
    <source>
        <dbReference type="Proteomes" id="UP000245942"/>
    </source>
</evidence>
<evidence type="ECO:0000259" key="8">
    <source>
        <dbReference type="Pfam" id="PF07687"/>
    </source>
</evidence>
<dbReference type="AlphaFoldDB" id="A0A316U0M6"/>
<protein>
    <submittedName>
        <fullName evidence="9">Zn-dependent exopeptidase</fullName>
    </submittedName>
</protein>
<evidence type="ECO:0000256" key="6">
    <source>
        <dbReference type="SAM" id="MobiDB-lite"/>
    </source>
</evidence>
<dbReference type="FunFam" id="3.40.630.10:FF:000027">
    <property type="entry name" value="N-fatty-acyl-amino acid synthase/hydrolase PM20D1"/>
    <property type="match status" value="1"/>
</dbReference>
<keyword evidence="3" id="KW-0479">Metal-binding</keyword>
<keyword evidence="10" id="KW-1185">Reference proteome</keyword>
<evidence type="ECO:0000256" key="2">
    <source>
        <dbReference type="ARBA" id="ARBA00022670"/>
    </source>
</evidence>
<dbReference type="RefSeq" id="XP_025346129.1">
    <property type="nucleotide sequence ID" value="XM_025493093.1"/>
</dbReference>
<evidence type="ECO:0000256" key="5">
    <source>
        <dbReference type="ARBA" id="ARBA00022833"/>
    </source>
</evidence>
<keyword evidence="7" id="KW-0812">Transmembrane</keyword>
<dbReference type="STRING" id="1684307.A0A316U0M6"/>
<feature type="transmembrane region" description="Helical" evidence="7">
    <location>
        <begin position="35"/>
        <end position="52"/>
    </location>
</feature>
<dbReference type="InterPro" id="IPR047177">
    <property type="entry name" value="Pept_M20A"/>
</dbReference>
<keyword evidence="5" id="KW-0862">Zinc</keyword>
<dbReference type="SUPFAM" id="SSF55031">
    <property type="entry name" value="Bacterial exopeptidase dimerisation domain"/>
    <property type="match status" value="1"/>
</dbReference>
<dbReference type="Gene3D" id="1.10.150.900">
    <property type="match status" value="1"/>
</dbReference>
<dbReference type="GO" id="GO:0000328">
    <property type="term" value="C:fungal-type vacuole lumen"/>
    <property type="evidence" value="ECO:0007669"/>
    <property type="project" value="TreeGrafter"/>
</dbReference>
<dbReference type="Pfam" id="PF07687">
    <property type="entry name" value="M20_dimer"/>
    <property type="match status" value="1"/>
</dbReference>
<dbReference type="InterPro" id="IPR036264">
    <property type="entry name" value="Bact_exopeptidase_dim_dom"/>
</dbReference>
<dbReference type="InterPro" id="IPR001261">
    <property type="entry name" value="ArgE/DapE_CS"/>
</dbReference>
<sequence>MSHPFTGASGKGEKTPSPSYTGPARYTLTPRTQRILLVAKWIATFVLAYIAFDTSRSQRKARENEIEGSTWEDLSDSLVAWFQQEPTSTRLAGTSWAAEEAAGGRCPQQDPWKSAEDGIEVTFPETQVLAERLSGGVQIDTSVHDDEPSPQEDPESWKARFSPFRDYLRTTYPGIHADEGPVKLELVNEHGLLYTLQGSDDSLKPLLLMAHQDVVPVDPQTVDDWTYPPFSGAIVNGTVWGRGSTDAKAWLFSILSSIEALIDSGFKPRRTVLISFGYDEEAQGRYGAKYIADRIAERYGNDSLAMIVDEGNPVVPATEPNSLGFPIALPAVEEKGNIHIRVKIEGRGGHSSSPPDRTTIGLLSEFVSSLETGENLRPPVIPDLESAHLKMLHCARLPAVVDKALKDLDAAARSSFEDLRAMSELFSGKYLTLRLLQLSGALTPSSKQRRIAKAEAALLSVLPEDLKLPWSTTQTPTVFHGGIKLNAIPTSAQVEIDHRIALHQTPEGVMQWYKTHLTHFAQKHDLVLYAFGRQVVLPEMWLASAKETMPKVGTVHIEVVSSSAPVPRSPLSGPEAAPWRLFSSVIRSVWSVPADSYTPRGDDSTVLTKGEVPIIVSPSQMRGNTDTRHMLSPLHPLSRHVFRFGPASALPDPKGRSQFAGVHNVDEFFRVEGLERAVRFYADLVRAVDQTREF</sequence>
<accession>A0A316U0M6</accession>
<dbReference type="InterPro" id="IPR011650">
    <property type="entry name" value="Peptidase_M20_dimer"/>
</dbReference>
<comment type="similarity">
    <text evidence="1">Belongs to the peptidase M20A family.</text>
</comment>
<feature type="region of interest" description="Disordered" evidence="6">
    <location>
        <begin position="1"/>
        <end position="25"/>
    </location>
</feature>